<dbReference type="InterPro" id="IPR040030">
    <property type="entry name" value="Ribosomal_mL57"/>
</dbReference>
<keyword evidence="2" id="KW-0687">Ribonucleoprotein</keyword>
<sequence length="256" mass="28345">MNPSRPAFVCSSCARALRHATKPQTARQFSVTAPGKINDSVPEDKSELPRWMKTPERLRQPIHLRPRIEQSISWRVNSDPEKLNAAYDSFLGRVGGNQLRGRELLDEQTKWLATTHKSHEHGAQGFNDRLAYLGKRILDLQTSLALLSAPSPTSSPPGPASEVFQHTALENLENISQFNKASTLHKSRLSALASQYGLDRVVRWKPRNAENLKQSGIDAVMAQTIYAIIGALAMQRGGEVAAKTARERVLAPLGLR</sequence>
<dbReference type="SUPFAM" id="SSF69065">
    <property type="entry name" value="RNase III domain-like"/>
    <property type="match status" value="1"/>
</dbReference>
<dbReference type="GO" id="GO:0003735">
    <property type="term" value="F:structural constituent of ribosome"/>
    <property type="evidence" value="ECO:0007669"/>
    <property type="project" value="InterPro"/>
</dbReference>
<feature type="domain" description="RNase III" evidence="1">
    <location>
        <begin position="106"/>
        <end position="252"/>
    </location>
</feature>
<accession>A0A9Q9EH30</accession>
<gene>
    <name evidence="2" type="ORF">Slin15195_G047100</name>
</gene>
<dbReference type="GO" id="GO:0032543">
    <property type="term" value="P:mitochondrial translation"/>
    <property type="evidence" value="ECO:0007669"/>
    <property type="project" value="InterPro"/>
</dbReference>
<dbReference type="PANTHER" id="PTHR28160:SF1">
    <property type="entry name" value="LARGE RIBOSOMAL SUBUNIT PROTEIN ML57"/>
    <property type="match status" value="1"/>
</dbReference>
<keyword evidence="2" id="KW-0689">Ribosomal protein</keyword>
<dbReference type="Proteomes" id="UP001056384">
    <property type="component" value="Chromosome 3"/>
</dbReference>
<organism evidence="2 3">
    <name type="scientific">Septoria linicola</name>
    <dbReference type="NCBI Taxonomy" id="215465"/>
    <lineage>
        <taxon>Eukaryota</taxon>
        <taxon>Fungi</taxon>
        <taxon>Dikarya</taxon>
        <taxon>Ascomycota</taxon>
        <taxon>Pezizomycotina</taxon>
        <taxon>Dothideomycetes</taxon>
        <taxon>Dothideomycetidae</taxon>
        <taxon>Mycosphaerellales</taxon>
        <taxon>Mycosphaerellaceae</taxon>
        <taxon>Septoria</taxon>
    </lineage>
</organism>
<dbReference type="GO" id="GO:0004525">
    <property type="term" value="F:ribonuclease III activity"/>
    <property type="evidence" value="ECO:0007669"/>
    <property type="project" value="InterPro"/>
</dbReference>
<dbReference type="GO" id="GO:0006396">
    <property type="term" value="P:RNA processing"/>
    <property type="evidence" value="ECO:0007669"/>
    <property type="project" value="InterPro"/>
</dbReference>
<dbReference type="GO" id="GO:0005762">
    <property type="term" value="C:mitochondrial large ribosomal subunit"/>
    <property type="evidence" value="ECO:0007669"/>
    <property type="project" value="InterPro"/>
</dbReference>
<protein>
    <submittedName>
        <fullName evidence="2">54S ribosomal protein L15</fullName>
    </submittedName>
</protein>
<evidence type="ECO:0000259" key="1">
    <source>
        <dbReference type="Pfam" id="PF14622"/>
    </source>
</evidence>
<name>A0A9Q9EH30_9PEZI</name>
<proteinExistence type="predicted"/>
<dbReference type="EMBL" id="CP099420">
    <property type="protein sequence ID" value="USW51391.1"/>
    <property type="molecule type" value="Genomic_DNA"/>
</dbReference>
<dbReference type="PANTHER" id="PTHR28160">
    <property type="entry name" value="54S RIBOSOMAL PROTEIN L15, MITOCHONDRIAL"/>
    <property type="match status" value="1"/>
</dbReference>
<dbReference type="FunFam" id="1.10.1520.10:FF:000018">
    <property type="entry name" value="RNase III domain protein"/>
    <property type="match status" value="1"/>
</dbReference>
<keyword evidence="3" id="KW-1185">Reference proteome</keyword>
<dbReference type="Pfam" id="PF14622">
    <property type="entry name" value="Ribonucleas_3_3"/>
    <property type="match status" value="1"/>
</dbReference>
<dbReference type="AlphaFoldDB" id="A0A9Q9EH30"/>
<dbReference type="InterPro" id="IPR036389">
    <property type="entry name" value="RNase_III_sf"/>
</dbReference>
<dbReference type="InterPro" id="IPR000999">
    <property type="entry name" value="RNase_III_dom"/>
</dbReference>
<dbReference type="OrthoDB" id="2281895at2759"/>
<evidence type="ECO:0000313" key="2">
    <source>
        <dbReference type="EMBL" id="USW51391.1"/>
    </source>
</evidence>
<evidence type="ECO:0000313" key="3">
    <source>
        <dbReference type="Proteomes" id="UP001056384"/>
    </source>
</evidence>
<reference evidence="2" key="1">
    <citation type="submission" date="2022-06" db="EMBL/GenBank/DDBJ databases">
        <title>Complete genome sequences of two strains of the flax pathogen Septoria linicola.</title>
        <authorList>
            <person name="Lapalu N."/>
            <person name="Simon A."/>
            <person name="Demenou B."/>
            <person name="Paumier D."/>
            <person name="Guillot M.-P."/>
            <person name="Gout L."/>
            <person name="Valade R."/>
        </authorList>
    </citation>
    <scope>NUCLEOTIDE SEQUENCE</scope>
    <source>
        <strain evidence="2">SE15195</strain>
    </source>
</reference>
<dbReference type="Gene3D" id="1.10.1520.10">
    <property type="entry name" value="Ribonuclease III domain"/>
    <property type="match status" value="1"/>
</dbReference>